<dbReference type="Pfam" id="PF00083">
    <property type="entry name" value="Sugar_tr"/>
    <property type="match status" value="1"/>
</dbReference>
<feature type="domain" description="Major facilitator superfamily (MFS) profile" evidence="11">
    <location>
        <begin position="15"/>
        <end position="477"/>
    </location>
</feature>
<evidence type="ECO:0000313" key="13">
    <source>
        <dbReference type="Proteomes" id="UP000310532"/>
    </source>
</evidence>
<evidence type="ECO:0000256" key="4">
    <source>
        <dbReference type="ARBA" id="ARBA00022475"/>
    </source>
</evidence>
<dbReference type="PANTHER" id="PTHR48023:SF4">
    <property type="entry name" value="D-XYLOSE-PROTON SYMPORTER-LIKE 2"/>
    <property type="match status" value="1"/>
</dbReference>
<feature type="transmembrane region" description="Helical" evidence="10">
    <location>
        <begin position="379"/>
        <end position="403"/>
    </location>
</feature>
<evidence type="ECO:0000259" key="11">
    <source>
        <dbReference type="PROSITE" id="PS50850"/>
    </source>
</evidence>
<dbReference type="PROSITE" id="PS50850">
    <property type="entry name" value="MFS"/>
    <property type="match status" value="1"/>
</dbReference>
<dbReference type="InterPro" id="IPR036259">
    <property type="entry name" value="MFS_trans_sf"/>
</dbReference>
<evidence type="ECO:0000313" key="12">
    <source>
        <dbReference type="EMBL" id="TGY02270.1"/>
    </source>
</evidence>
<evidence type="ECO:0000256" key="6">
    <source>
        <dbReference type="ARBA" id="ARBA00022692"/>
    </source>
</evidence>
<evidence type="ECO:0000256" key="9">
    <source>
        <dbReference type="RuleBase" id="RU003346"/>
    </source>
</evidence>
<evidence type="ECO:0000256" key="8">
    <source>
        <dbReference type="ARBA" id="ARBA00023136"/>
    </source>
</evidence>
<evidence type="ECO:0000256" key="10">
    <source>
        <dbReference type="SAM" id="Phobius"/>
    </source>
</evidence>
<evidence type="ECO:0000256" key="2">
    <source>
        <dbReference type="ARBA" id="ARBA00010992"/>
    </source>
</evidence>
<evidence type="ECO:0000256" key="5">
    <source>
        <dbReference type="ARBA" id="ARBA00022597"/>
    </source>
</evidence>
<keyword evidence="8 10" id="KW-0472">Membrane</keyword>
<keyword evidence="13" id="KW-1185">Reference proteome</keyword>
<dbReference type="InterPro" id="IPR020846">
    <property type="entry name" value="MFS_dom"/>
</dbReference>
<dbReference type="PROSITE" id="PS00217">
    <property type="entry name" value="SUGAR_TRANSPORT_2"/>
    <property type="match status" value="1"/>
</dbReference>
<dbReference type="InterPro" id="IPR050820">
    <property type="entry name" value="MFS_Sugar_Transporter"/>
</dbReference>
<feature type="transmembrane region" description="Helical" evidence="10">
    <location>
        <begin position="12"/>
        <end position="36"/>
    </location>
</feature>
<dbReference type="NCBIfam" id="NF007484">
    <property type="entry name" value="PRK10077.1"/>
    <property type="match status" value="1"/>
</dbReference>
<feature type="transmembrane region" description="Helical" evidence="10">
    <location>
        <begin position="455"/>
        <end position="473"/>
    </location>
</feature>
<dbReference type="SUPFAM" id="SSF103473">
    <property type="entry name" value="MFS general substrate transporter"/>
    <property type="match status" value="1"/>
</dbReference>
<dbReference type="PANTHER" id="PTHR48023">
    <property type="entry name" value="D-XYLOSE-PROTON SYMPORTER-LIKE 2"/>
    <property type="match status" value="1"/>
</dbReference>
<dbReference type="PROSITE" id="PS00216">
    <property type="entry name" value="SUGAR_TRANSPORT_1"/>
    <property type="match status" value="1"/>
</dbReference>
<reference evidence="12 13" key="1">
    <citation type="submission" date="2019-04" db="EMBL/GenBank/DDBJ databases">
        <title>Microbes associate with the intestines of laboratory mice.</title>
        <authorList>
            <person name="Navarre W."/>
            <person name="Wong E."/>
            <person name="Huang K."/>
            <person name="Tropini C."/>
            <person name="Ng K."/>
            <person name="Yu B."/>
        </authorList>
    </citation>
    <scope>NUCLEOTIDE SEQUENCE [LARGE SCALE GENOMIC DNA]</scope>
    <source>
        <strain evidence="12 13">NM69_E16B</strain>
    </source>
</reference>
<dbReference type="Proteomes" id="UP000310532">
    <property type="component" value="Unassembled WGS sequence"/>
</dbReference>
<dbReference type="RefSeq" id="WP_136010830.1">
    <property type="nucleotide sequence ID" value="NZ_SRYZ01000035.1"/>
</dbReference>
<comment type="caution">
    <text evidence="12">The sequence shown here is derived from an EMBL/GenBank/DDBJ whole genome shotgun (WGS) entry which is preliminary data.</text>
</comment>
<feature type="transmembrane region" description="Helical" evidence="10">
    <location>
        <begin position="350"/>
        <end position="373"/>
    </location>
</feature>
<evidence type="ECO:0000256" key="1">
    <source>
        <dbReference type="ARBA" id="ARBA00004651"/>
    </source>
</evidence>
<dbReference type="InterPro" id="IPR005829">
    <property type="entry name" value="Sugar_transporter_CS"/>
</dbReference>
<keyword evidence="6 10" id="KW-0812">Transmembrane</keyword>
<organism evidence="12 13">
    <name type="scientific">Bacteroides muris</name>
    <name type="common">ex Afrizal et al. 2022</name>
    <dbReference type="NCBI Taxonomy" id="2516960"/>
    <lineage>
        <taxon>Bacteria</taxon>
        <taxon>Pseudomonadati</taxon>
        <taxon>Bacteroidota</taxon>
        <taxon>Bacteroidia</taxon>
        <taxon>Bacteroidales</taxon>
        <taxon>Bacteroidaceae</taxon>
        <taxon>Bacteroides</taxon>
    </lineage>
</organism>
<accession>A0A4V3RAU4</accession>
<proteinExistence type="inferred from homology"/>
<feature type="transmembrane region" description="Helical" evidence="10">
    <location>
        <begin position="415"/>
        <end position="435"/>
    </location>
</feature>
<evidence type="ECO:0000256" key="7">
    <source>
        <dbReference type="ARBA" id="ARBA00022989"/>
    </source>
</evidence>
<feature type="transmembrane region" description="Helical" evidence="10">
    <location>
        <begin position="86"/>
        <end position="105"/>
    </location>
</feature>
<feature type="transmembrane region" description="Helical" evidence="10">
    <location>
        <begin position="157"/>
        <end position="179"/>
    </location>
</feature>
<keyword evidence="7 10" id="KW-1133">Transmembrane helix</keyword>
<feature type="transmembrane region" description="Helical" evidence="10">
    <location>
        <begin position="213"/>
        <end position="232"/>
    </location>
</feature>
<feature type="transmembrane region" description="Helical" evidence="10">
    <location>
        <begin position="125"/>
        <end position="145"/>
    </location>
</feature>
<feature type="transmembrane region" description="Helical" evidence="10">
    <location>
        <begin position="321"/>
        <end position="343"/>
    </location>
</feature>
<dbReference type="InterPro" id="IPR005828">
    <property type="entry name" value="MFS_sugar_transport-like"/>
</dbReference>
<dbReference type="Gene3D" id="1.20.1250.20">
    <property type="entry name" value="MFS general substrate transporter like domains"/>
    <property type="match status" value="2"/>
</dbReference>
<name>A0A4V3RAU4_9BACE</name>
<feature type="transmembrane region" description="Helical" evidence="10">
    <location>
        <begin position="279"/>
        <end position="309"/>
    </location>
</feature>
<dbReference type="GO" id="GO:0005886">
    <property type="term" value="C:plasma membrane"/>
    <property type="evidence" value="ECO:0007669"/>
    <property type="project" value="UniProtKB-SubCell"/>
</dbReference>
<dbReference type="InterPro" id="IPR003663">
    <property type="entry name" value="Sugar/inositol_transpt"/>
</dbReference>
<keyword evidence="5" id="KW-0762">Sugar transport</keyword>
<keyword evidence="3 9" id="KW-0813">Transport</keyword>
<sequence length="496" mass="54060">MNYTEKGSKLYLFSIVLVAVIGGLLFGYDTAVISGADKGIQAFFMGASDFVYTDAIHGITSSSALIGCIIGSALSGFFASNLGRKNSLFIAGVLFFLSALGSYNPEFLFFDYGIPSYSLLVAFNFYRVLGGVGVGLASAICPMYIAEIAPSNIRGTLVSWNQFAIIFGQLVVYFVNFLILGENSNPVIKAIEGINRILNPEAAAWVTETGWRLMFVSEAVPAGIFALLVLFVPETPRYLAMSGKDEKALQVLSRINGLAQAKVILAQIKATAEEKTERLFTYGWMVIFIGIMLSVFQQAVGINAVLYFAPRIFETMGMGNPMVQTVIMGIINILFTLLAVFTVEKWGRKPLLISGSIGMAIGAFGVALCNVVAGLPPMLAVVSIMVYSASFMFSWGPICWVLIAEIFPNTIRGAAVAIAVAFQWIFNFIVSATFVPMYNMTLGDMGDKFGHMFAYGLYGIICVIAALFVWKLVPETKGKTLEDMTRLWKGRRNKKF</sequence>
<feature type="transmembrane region" description="Helical" evidence="10">
    <location>
        <begin position="56"/>
        <end position="79"/>
    </location>
</feature>
<protein>
    <submittedName>
        <fullName evidence="12">D-xylose transporter XylE</fullName>
    </submittedName>
</protein>
<dbReference type="GO" id="GO:0022857">
    <property type="term" value="F:transmembrane transporter activity"/>
    <property type="evidence" value="ECO:0007669"/>
    <property type="project" value="InterPro"/>
</dbReference>
<dbReference type="FunFam" id="1.20.1250.20:FF:000122">
    <property type="entry name" value="D-xylose transporter XylE"/>
    <property type="match status" value="1"/>
</dbReference>
<dbReference type="NCBIfam" id="TIGR00879">
    <property type="entry name" value="SP"/>
    <property type="match status" value="1"/>
</dbReference>
<evidence type="ECO:0000256" key="3">
    <source>
        <dbReference type="ARBA" id="ARBA00022448"/>
    </source>
</evidence>
<dbReference type="EMBL" id="SRYZ01000035">
    <property type="protein sequence ID" value="TGY02270.1"/>
    <property type="molecule type" value="Genomic_DNA"/>
</dbReference>
<dbReference type="AlphaFoldDB" id="A0A4V3RAU4"/>
<comment type="similarity">
    <text evidence="2 9">Belongs to the major facilitator superfamily. Sugar transporter (TC 2.A.1.1) family.</text>
</comment>
<gene>
    <name evidence="12" type="primary">xylE</name>
    <name evidence="12" type="ORF">E5355_13835</name>
</gene>
<keyword evidence="4" id="KW-1003">Cell membrane</keyword>
<comment type="subcellular location">
    <subcellularLocation>
        <location evidence="1">Cell membrane</location>
        <topology evidence="1">Multi-pass membrane protein</topology>
    </subcellularLocation>
</comment>
<dbReference type="PRINTS" id="PR00171">
    <property type="entry name" value="SUGRTRNSPORT"/>
</dbReference>